<proteinExistence type="predicted"/>
<name>A0ACA9QH01_9GLOM</name>
<comment type="caution">
    <text evidence="1">The sequence shown here is derived from an EMBL/GenBank/DDBJ whole genome shotgun (WGS) entry which is preliminary data.</text>
</comment>
<protein>
    <submittedName>
        <fullName evidence="1">19335_t:CDS:1</fullName>
    </submittedName>
</protein>
<sequence length="111" mass="12755">EEDENQENNIDKPVLWTWIENYTQICKYSLDIRKCSNSEYCSQKGVSEVASFLEPINGSVTSLTYNLTRYFEQRTVLYIPFSDNMSIEEPCSIGRQDQSLVGETEVVAVLI</sequence>
<feature type="non-terminal residue" evidence="1">
    <location>
        <position position="1"/>
    </location>
</feature>
<gene>
    <name evidence="1" type="ORF">RPERSI_LOCUS14236</name>
</gene>
<accession>A0ACA9QH01</accession>
<reference evidence="1" key="1">
    <citation type="submission" date="2021-06" db="EMBL/GenBank/DDBJ databases">
        <authorList>
            <person name="Kallberg Y."/>
            <person name="Tangrot J."/>
            <person name="Rosling A."/>
        </authorList>
    </citation>
    <scope>NUCLEOTIDE SEQUENCE</scope>
    <source>
        <strain evidence="1">MA461A</strain>
    </source>
</reference>
<evidence type="ECO:0000313" key="1">
    <source>
        <dbReference type="EMBL" id="CAG8751541.1"/>
    </source>
</evidence>
<organism evidence="1 2">
    <name type="scientific">Racocetra persica</name>
    <dbReference type="NCBI Taxonomy" id="160502"/>
    <lineage>
        <taxon>Eukaryota</taxon>
        <taxon>Fungi</taxon>
        <taxon>Fungi incertae sedis</taxon>
        <taxon>Mucoromycota</taxon>
        <taxon>Glomeromycotina</taxon>
        <taxon>Glomeromycetes</taxon>
        <taxon>Diversisporales</taxon>
        <taxon>Gigasporaceae</taxon>
        <taxon>Racocetra</taxon>
    </lineage>
</organism>
<keyword evidence="2" id="KW-1185">Reference proteome</keyword>
<evidence type="ECO:0000313" key="2">
    <source>
        <dbReference type="Proteomes" id="UP000789920"/>
    </source>
</evidence>
<dbReference type="EMBL" id="CAJVQC010032609">
    <property type="protein sequence ID" value="CAG8751541.1"/>
    <property type="molecule type" value="Genomic_DNA"/>
</dbReference>
<dbReference type="Proteomes" id="UP000789920">
    <property type="component" value="Unassembled WGS sequence"/>
</dbReference>